<dbReference type="PANTHER" id="PTHR43663:SF1">
    <property type="entry name" value="CHROMATE TRANSPORTER"/>
    <property type="match status" value="1"/>
</dbReference>
<feature type="transmembrane region" description="Helical" evidence="7">
    <location>
        <begin position="119"/>
        <end position="136"/>
    </location>
</feature>
<dbReference type="EMBL" id="CP009910">
    <property type="protein sequence ID" value="AJA90264.1"/>
    <property type="molecule type" value="Genomic_DNA"/>
</dbReference>
<keyword evidence="3" id="KW-1003">Cell membrane</keyword>
<evidence type="ECO:0000256" key="4">
    <source>
        <dbReference type="ARBA" id="ARBA00022692"/>
    </source>
</evidence>
<dbReference type="KEGG" id="bchi:OY14_02235"/>
<keyword evidence="4 7" id="KW-0812">Transmembrane</keyword>
<dbReference type="GO" id="GO:0015109">
    <property type="term" value="F:chromate transmembrane transporter activity"/>
    <property type="evidence" value="ECO:0007669"/>
    <property type="project" value="InterPro"/>
</dbReference>
<reference evidence="8 9" key="1">
    <citation type="journal article" date="2015" name="Genome Announc.">
        <title>Genome Sequence of Borrelia chilensis VA1, a South American Member of the Lyme Borreliosis Group.</title>
        <authorList>
            <person name="Huang W."/>
            <person name="Ojaimi C."/>
            <person name="Fallon J.T."/>
            <person name="Travisany D."/>
            <person name="Maass A."/>
            <person name="Ivanova L."/>
            <person name="Tomova A."/>
            <person name="Gonzalez-Acuna D."/>
            <person name="Godfrey H.P."/>
            <person name="Cabello F.C."/>
        </authorList>
    </citation>
    <scope>NUCLEOTIDE SEQUENCE [LARGE SCALE GENOMIC DNA]</scope>
    <source>
        <strain evidence="8 9">VA1</strain>
    </source>
</reference>
<evidence type="ECO:0000256" key="7">
    <source>
        <dbReference type="SAM" id="Phobius"/>
    </source>
</evidence>
<protein>
    <submittedName>
        <fullName evidence="8">Chromate transporter</fullName>
    </submittedName>
</protein>
<dbReference type="Proteomes" id="UP000030940">
    <property type="component" value="Chromosome"/>
</dbReference>
<feature type="transmembrane region" description="Helical" evidence="7">
    <location>
        <begin position="82"/>
        <end position="107"/>
    </location>
</feature>
<dbReference type="Pfam" id="PF02417">
    <property type="entry name" value="Chromate_transp"/>
    <property type="match status" value="1"/>
</dbReference>
<dbReference type="AlphaFoldDB" id="A0A0A7UVK2"/>
<evidence type="ECO:0000256" key="1">
    <source>
        <dbReference type="ARBA" id="ARBA00004651"/>
    </source>
</evidence>
<dbReference type="PANTHER" id="PTHR43663">
    <property type="entry name" value="CHROMATE TRANSPORT PROTEIN-RELATED"/>
    <property type="match status" value="1"/>
</dbReference>
<evidence type="ECO:0000313" key="8">
    <source>
        <dbReference type="EMBL" id="AJA90264.1"/>
    </source>
</evidence>
<feature type="transmembrane region" description="Helical" evidence="7">
    <location>
        <begin position="12"/>
        <end position="35"/>
    </location>
</feature>
<name>A0A0A7UVK2_9SPIR</name>
<feature type="transmembrane region" description="Helical" evidence="7">
    <location>
        <begin position="167"/>
        <end position="184"/>
    </location>
</feature>
<sequence>MHKKKQKKIYEILDLFLLVFKTTTLTIGGGLIIISELKKILVKKRKIISEDDFNKILAISNVIPGVTAINFVFLVGRKFGGFPCAFLLVIAGISPSIIAIIMVFLYLKLVPDNNHVEKFLEGAKISSIIIMLTVVLKFSKKMLNNSIVKWIICFFIIFTIFKLKIRISYILLIFFLVYMLKYIAIKKISNKEKKDIG</sequence>
<dbReference type="HOGENOM" id="CLU_018106_1_1_12"/>
<comment type="similarity">
    <text evidence="2">Belongs to the chromate ion transporter (CHR) (TC 2.A.51) family.</text>
</comment>
<dbReference type="STRING" id="1245910.OY14_02235"/>
<gene>
    <name evidence="8" type="ORF">OY14_02235</name>
</gene>
<keyword evidence="5 7" id="KW-1133">Transmembrane helix</keyword>
<feature type="transmembrane region" description="Helical" evidence="7">
    <location>
        <begin position="55"/>
        <end position="75"/>
    </location>
</feature>
<dbReference type="InterPro" id="IPR003370">
    <property type="entry name" value="Chromate_transpt"/>
</dbReference>
<accession>A0A0A7UVK2</accession>
<organism evidence="8 9">
    <name type="scientific">Borreliella chilensis</name>
    <dbReference type="NCBI Taxonomy" id="1245910"/>
    <lineage>
        <taxon>Bacteria</taxon>
        <taxon>Pseudomonadati</taxon>
        <taxon>Spirochaetota</taxon>
        <taxon>Spirochaetia</taxon>
        <taxon>Spirochaetales</taxon>
        <taxon>Borreliaceae</taxon>
        <taxon>Borreliella</taxon>
    </lineage>
</organism>
<evidence type="ECO:0000256" key="3">
    <source>
        <dbReference type="ARBA" id="ARBA00022475"/>
    </source>
</evidence>
<dbReference type="GO" id="GO:0005886">
    <property type="term" value="C:plasma membrane"/>
    <property type="evidence" value="ECO:0007669"/>
    <property type="project" value="UniProtKB-SubCell"/>
</dbReference>
<comment type="subcellular location">
    <subcellularLocation>
        <location evidence="1">Cell membrane</location>
        <topology evidence="1">Multi-pass membrane protein</topology>
    </subcellularLocation>
</comment>
<feature type="transmembrane region" description="Helical" evidence="7">
    <location>
        <begin position="143"/>
        <end position="161"/>
    </location>
</feature>
<keyword evidence="6 7" id="KW-0472">Membrane</keyword>
<proteinExistence type="inferred from homology"/>
<keyword evidence="9" id="KW-1185">Reference proteome</keyword>
<dbReference type="InterPro" id="IPR052518">
    <property type="entry name" value="CHR_Transporter"/>
</dbReference>
<evidence type="ECO:0000256" key="2">
    <source>
        <dbReference type="ARBA" id="ARBA00005262"/>
    </source>
</evidence>
<evidence type="ECO:0000313" key="9">
    <source>
        <dbReference type="Proteomes" id="UP000030940"/>
    </source>
</evidence>
<evidence type="ECO:0000256" key="6">
    <source>
        <dbReference type="ARBA" id="ARBA00023136"/>
    </source>
</evidence>
<evidence type="ECO:0000256" key="5">
    <source>
        <dbReference type="ARBA" id="ARBA00022989"/>
    </source>
</evidence>